<dbReference type="EMBL" id="VJMH01006813">
    <property type="protein sequence ID" value="KAF0687903.1"/>
    <property type="molecule type" value="Genomic_DNA"/>
</dbReference>
<proteinExistence type="predicted"/>
<dbReference type="OrthoDB" id="67214at2759"/>
<evidence type="ECO:0000313" key="2">
    <source>
        <dbReference type="EMBL" id="VFT97081.1"/>
    </source>
</evidence>
<evidence type="ECO:0000313" key="3">
    <source>
        <dbReference type="Proteomes" id="UP000332933"/>
    </source>
</evidence>
<dbReference type="AlphaFoldDB" id="A0A485LF02"/>
<name>A0A485LF02_9STRA</name>
<protein>
    <submittedName>
        <fullName evidence="2">Aste57867_20395 protein</fullName>
    </submittedName>
</protein>
<reference evidence="1" key="2">
    <citation type="submission" date="2019-06" db="EMBL/GenBank/DDBJ databases">
        <title>Genomics analysis of Aphanomyces spp. identifies a new class of oomycete effector associated with host adaptation.</title>
        <authorList>
            <person name="Gaulin E."/>
        </authorList>
    </citation>
    <scope>NUCLEOTIDE SEQUENCE</scope>
    <source>
        <strain evidence="1">CBS 578.67</strain>
    </source>
</reference>
<dbReference type="Proteomes" id="UP000332933">
    <property type="component" value="Unassembled WGS sequence"/>
</dbReference>
<accession>A0A485LF02</accession>
<sequence>MVNLIQYAPATAAAGLGLLSLGVCCESENSSEVAITAAYLRAAYEAQSTPLNDDRDSLNAIRLMKAKPSFPHLLVLPPQDNPELVATSLLDGGTRIPFEDIFPSTLAAPPFLSLRHGWVAFLRRLRALQYKLEAGLDDAAYRSRIEDHQRDIFTRALHDAGEFDEAMTFYVDVERSILHDLEPWKQQRLQAWVQELCGAQLAHVVWKTTPIELIQQYIVDASQADVCLLVRPQRGRFDPSSAQDKLAILSSQHSLELTDEEQACIIASVGNSWSDLHRLCTLVALQPDTSVQESCDALALETDLALRAYLHLDKNLLAGPRTVQEAAIERWTALQRICNLGSDLELLAGPQALMKRPKRRDGTDIASVLSVFAASGAVGDRRFWDLLTSEWAHLHNESDVTIGVVPCAPVEICRGFSITTRPLVEASFRRLWVDDAKWQQMHDLQSLLDEHDLHDQLDDYDAEIADAAAALNAKRRQLNLAWEAYSDTEQAEHNANIHLDELKLQLQREHVARLRLVYNKRTTQTESP</sequence>
<reference evidence="2 3" key="1">
    <citation type="submission" date="2019-03" db="EMBL/GenBank/DDBJ databases">
        <authorList>
            <person name="Gaulin E."/>
            <person name="Dumas B."/>
        </authorList>
    </citation>
    <scope>NUCLEOTIDE SEQUENCE [LARGE SCALE GENOMIC DNA]</scope>
    <source>
        <strain evidence="2">CBS 568.67</strain>
    </source>
</reference>
<keyword evidence="3" id="KW-1185">Reference proteome</keyword>
<dbReference type="EMBL" id="CAADRA010006836">
    <property type="protein sequence ID" value="VFT97081.1"/>
    <property type="molecule type" value="Genomic_DNA"/>
</dbReference>
<organism evidence="2 3">
    <name type="scientific">Aphanomyces stellatus</name>
    <dbReference type="NCBI Taxonomy" id="120398"/>
    <lineage>
        <taxon>Eukaryota</taxon>
        <taxon>Sar</taxon>
        <taxon>Stramenopiles</taxon>
        <taxon>Oomycota</taxon>
        <taxon>Saprolegniomycetes</taxon>
        <taxon>Saprolegniales</taxon>
        <taxon>Verrucalvaceae</taxon>
        <taxon>Aphanomyces</taxon>
    </lineage>
</organism>
<gene>
    <name evidence="2" type="primary">Aste57867_20395</name>
    <name evidence="1" type="ORF">As57867_020329</name>
    <name evidence="2" type="ORF">ASTE57867_20395</name>
</gene>
<evidence type="ECO:0000313" key="1">
    <source>
        <dbReference type="EMBL" id="KAF0687903.1"/>
    </source>
</evidence>